<evidence type="ECO:0000256" key="1">
    <source>
        <dbReference type="ARBA" id="ARBA00004571"/>
    </source>
</evidence>
<dbReference type="InterPro" id="IPR036942">
    <property type="entry name" value="Beta-barrel_TonB_sf"/>
</dbReference>
<evidence type="ECO:0000256" key="3">
    <source>
        <dbReference type="ARBA" id="ARBA00022452"/>
    </source>
</evidence>
<comment type="subcellular location">
    <subcellularLocation>
        <location evidence="1 7">Cell outer membrane</location>
        <topology evidence="1 7">Multi-pass membrane protein</topology>
    </subcellularLocation>
</comment>
<name>A0ABV8JSU5_9FLAO</name>
<dbReference type="PROSITE" id="PS52016">
    <property type="entry name" value="TONB_DEPENDENT_REC_3"/>
    <property type="match status" value="1"/>
</dbReference>
<dbReference type="Pfam" id="PF13715">
    <property type="entry name" value="CarbopepD_reg_2"/>
    <property type="match status" value="1"/>
</dbReference>
<keyword evidence="3 7" id="KW-1134">Transmembrane beta strand</keyword>
<feature type="signal peptide" evidence="8">
    <location>
        <begin position="1"/>
        <end position="23"/>
    </location>
</feature>
<accession>A0ABV8JSU5</accession>
<dbReference type="Proteomes" id="UP001595814">
    <property type="component" value="Unassembled WGS sequence"/>
</dbReference>
<dbReference type="Gene3D" id="2.40.170.20">
    <property type="entry name" value="TonB-dependent receptor, beta-barrel domain"/>
    <property type="match status" value="1"/>
</dbReference>
<dbReference type="Gene3D" id="2.170.130.10">
    <property type="entry name" value="TonB-dependent receptor, plug domain"/>
    <property type="match status" value="1"/>
</dbReference>
<dbReference type="InterPro" id="IPR039426">
    <property type="entry name" value="TonB-dep_rcpt-like"/>
</dbReference>
<reference evidence="11" key="1">
    <citation type="journal article" date="2019" name="Int. J. Syst. Evol. Microbiol.">
        <title>The Global Catalogue of Microorganisms (GCM) 10K type strain sequencing project: providing services to taxonomists for standard genome sequencing and annotation.</title>
        <authorList>
            <consortium name="The Broad Institute Genomics Platform"/>
            <consortium name="The Broad Institute Genome Sequencing Center for Infectious Disease"/>
            <person name="Wu L."/>
            <person name="Ma J."/>
        </authorList>
    </citation>
    <scope>NUCLEOTIDE SEQUENCE [LARGE SCALE GENOMIC DNA]</scope>
    <source>
        <strain evidence="11">CECT 7477</strain>
    </source>
</reference>
<evidence type="ECO:0000256" key="5">
    <source>
        <dbReference type="ARBA" id="ARBA00023136"/>
    </source>
</evidence>
<dbReference type="InterPro" id="IPR037066">
    <property type="entry name" value="Plug_dom_sf"/>
</dbReference>
<evidence type="ECO:0000313" key="11">
    <source>
        <dbReference type="Proteomes" id="UP001595814"/>
    </source>
</evidence>
<dbReference type="Gene3D" id="2.60.40.1120">
    <property type="entry name" value="Carboxypeptidase-like, regulatory domain"/>
    <property type="match status" value="1"/>
</dbReference>
<proteinExistence type="inferred from homology"/>
<comment type="similarity">
    <text evidence="7">Belongs to the TonB-dependent receptor family.</text>
</comment>
<gene>
    <name evidence="10" type="ORF">ACFOUT_16940</name>
</gene>
<feature type="chain" id="PRO_5046241551" evidence="8">
    <location>
        <begin position="24"/>
        <end position="837"/>
    </location>
</feature>
<keyword evidence="8" id="KW-0732">Signal</keyword>
<keyword evidence="2 7" id="KW-0813">Transport</keyword>
<evidence type="ECO:0000313" key="10">
    <source>
        <dbReference type="EMBL" id="MFC4097575.1"/>
    </source>
</evidence>
<dbReference type="SUPFAM" id="SSF49464">
    <property type="entry name" value="Carboxypeptidase regulatory domain-like"/>
    <property type="match status" value="1"/>
</dbReference>
<evidence type="ECO:0000259" key="9">
    <source>
        <dbReference type="Pfam" id="PF07715"/>
    </source>
</evidence>
<evidence type="ECO:0000256" key="7">
    <source>
        <dbReference type="PROSITE-ProRule" id="PRU01360"/>
    </source>
</evidence>
<dbReference type="Pfam" id="PF07715">
    <property type="entry name" value="Plug"/>
    <property type="match status" value="1"/>
</dbReference>
<feature type="domain" description="TonB-dependent receptor plug" evidence="9">
    <location>
        <begin position="220"/>
        <end position="297"/>
    </location>
</feature>
<dbReference type="RefSeq" id="WP_192463616.1">
    <property type="nucleotide sequence ID" value="NZ_JACYFJ010000009.1"/>
</dbReference>
<evidence type="ECO:0000256" key="8">
    <source>
        <dbReference type="SAM" id="SignalP"/>
    </source>
</evidence>
<organism evidence="10 11">
    <name type="scientific">Euzebyella saccharophila</name>
    <dbReference type="NCBI Taxonomy" id="679664"/>
    <lineage>
        <taxon>Bacteria</taxon>
        <taxon>Pseudomonadati</taxon>
        <taxon>Bacteroidota</taxon>
        <taxon>Flavobacteriia</taxon>
        <taxon>Flavobacteriales</taxon>
        <taxon>Flavobacteriaceae</taxon>
        <taxon>Euzebyella</taxon>
    </lineage>
</organism>
<dbReference type="InterPro" id="IPR012910">
    <property type="entry name" value="Plug_dom"/>
</dbReference>
<keyword evidence="6 7" id="KW-0998">Cell outer membrane</keyword>
<comment type="caution">
    <text evidence="10">The sequence shown here is derived from an EMBL/GenBank/DDBJ whole genome shotgun (WGS) entry which is preliminary data.</text>
</comment>
<keyword evidence="4 7" id="KW-0812">Transmembrane</keyword>
<keyword evidence="11" id="KW-1185">Reference proteome</keyword>
<dbReference type="InterPro" id="IPR008969">
    <property type="entry name" value="CarboxyPept-like_regulatory"/>
</dbReference>
<sequence>MANKIWLSFLFCLSFLLPPFISAQEGEQRLLLREYLLKLEDRYKVKFSYADEQLDEIYIAIPPSQELYTILKFIEVETQLQIEKLSERYYAIALNDRLQICATVLDNFERNTVMGATIEVLGGSKNLITDENGFFSIMDVPKDAALRISYLGYRNLIVKASELTGKQPCKTLLLAQFYQQLEEVTVYEFLTKGLVKQDDGSIRMNSEEFSVLPGLLEPDVLQTVQALPGIESIDETVSDINIRGGSNDQNLILWDGIKMYQSGHFFGLISAFNPYLTDKVSLIKNGTSSTYGDGVSGIVDIQTKNSLSRDFYGGAGFNLIGADAYGHLPLTNKLGLQFSARRSLTDVVNTPTYEKFFTRVFDENEVSQDGNFYFYDVTGKLLYDLTEDQKLRFSFINIHNTLDYSETEMESGDTSQSSLDQYNYSVGLNLESGWTDQFSSHLNAYFTNYELGARNITSNGLQVLFQNNEVQELSAKLHTQFQTSDFFQWHNGYQFTETAIGNQTDVSQPPFASNERNVVRKHALFTEVVWEPENEKLFLRGGLRFNLLENPNSFNESIIEPRLSFNYALGKDFNLQVLGEFKSQATNQILDLEQNFLGIEKRRWIVSDGETLPVTKSKQASVGLNYDTKNLYMGLEGFYKLVDGISTATQGFQNQNQFNGEIGEYEVKGVEFLVNAKTDIFSLWASYTYNLNNYTFGTYIPPNFPNNLDIRHTASLAGTYTVNRLKLGIGLNYRSGRPFTQPDAENPVDTTFFPNRINYNKPNSSRLKEYLRADASAIYNFQLTKGIKASAGVSVLNFTGRKNILNTYYQLNSDDEIETITTTSLGITPNASIRIRF</sequence>
<evidence type="ECO:0000256" key="4">
    <source>
        <dbReference type="ARBA" id="ARBA00022692"/>
    </source>
</evidence>
<dbReference type="EMBL" id="JBHSAW010000022">
    <property type="protein sequence ID" value="MFC4097575.1"/>
    <property type="molecule type" value="Genomic_DNA"/>
</dbReference>
<evidence type="ECO:0000256" key="2">
    <source>
        <dbReference type="ARBA" id="ARBA00022448"/>
    </source>
</evidence>
<protein>
    <submittedName>
        <fullName evidence="10">TonB-dependent receptor plug domain-containing protein</fullName>
    </submittedName>
</protein>
<keyword evidence="5 7" id="KW-0472">Membrane</keyword>
<evidence type="ECO:0000256" key="6">
    <source>
        <dbReference type="ARBA" id="ARBA00023237"/>
    </source>
</evidence>
<keyword evidence="10" id="KW-0675">Receptor</keyword>
<dbReference type="SUPFAM" id="SSF56935">
    <property type="entry name" value="Porins"/>
    <property type="match status" value="1"/>
</dbReference>